<evidence type="ECO:0008006" key="3">
    <source>
        <dbReference type="Google" id="ProtNLM"/>
    </source>
</evidence>
<dbReference type="EMBL" id="APNK01000001">
    <property type="protein sequence ID" value="KEZ79114.1"/>
    <property type="molecule type" value="Genomic_DNA"/>
</dbReference>
<dbReference type="SUPFAM" id="SSF55729">
    <property type="entry name" value="Acyl-CoA N-acyltransferases (Nat)"/>
    <property type="match status" value="1"/>
</dbReference>
<proteinExistence type="predicted"/>
<dbReference type="STRING" id="1304275.C41B8_00155"/>
<sequence>MITLKAKGGIKIKFDPEEDLDWDIFDAQSNKKIGRIEIDDEQMVVGADISQEYQRKGIATAVIKYLVEECGCEFYFWPPDGLTYNDARHLSVEGANLANSLVEKGLAKWIKVGPCAEDETF</sequence>
<comment type="caution">
    <text evidence="1">The sequence shown here is derived from an EMBL/GenBank/DDBJ whole genome shotgun (WGS) entry which is preliminary data.</text>
</comment>
<evidence type="ECO:0000313" key="2">
    <source>
        <dbReference type="Proteomes" id="UP000028302"/>
    </source>
</evidence>
<dbReference type="InterPro" id="IPR016181">
    <property type="entry name" value="Acyl_CoA_acyltransferase"/>
</dbReference>
<keyword evidence="2" id="KW-1185">Reference proteome</keyword>
<protein>
    <recommendedName>
        <fullName evidence="3">N-acetyltransferase domain-containing protein</fullName>
    </recommendedName>
</protein>
<name>A0A084IQY0_SALHC</name>
<gene>
    <name evidence="1" type="ORF">C41B8_00155</name>
</gene>
<dbReference type="AlphaFoldDB" id="A0A084IQY0"/>
<evidence type="ECO:0000313" key="1">
    <source>
        <dbReference type="EMBL" id="KEZ79114.1"/>
    </source>
</evidence>
<accession>A0A084IQY0</accession>
<reference evidence="1 2" key="1">
    <citation type="submission" date="2013-03" db="EMBL/GenBank/DDBJ databases">
        <title>Salinisphaera hydrothermalis C41B8 Genome Sequencing.</title>
        <authorList>
            <person name="Li C."/>
            <person name="Lai Q."/>
            <person name="Shao Z."/>
        </authorList>
    </citation>
    <scope>NUCLEOTIDE SEQUENCE [LARGE SCALE GENOMIC DNA]</scope>
    <source>
        <strain evidence="1 2">C41B8</strain>
    </source>
</reference>
<organism evidence="1 2">
    <name type="scientific">Salinisphaera hydrothermalis (strain C41B8)</name>
    <dbReference type="NCBI Taxonomy" id="1304275"/>
    <lineage>
        <taxon>Bacteria</taxon>
        <taxon>Pseudomonadati</taxon>
        <taxon>Pseudomonadota</taxon>
        <taxon>Gammaproteobacteria</taxon>
        <taxon>Salinisphaerales</taxon>
        <taxon>Salinisphaeraceae</taxon>
        <taxon>Salinisphaera</taxon>
    </lineage>
</organism>
<dbReference type="Proteomes" id="UP000028302">
    <property type="component" value="Unassembled WGS sequence"/>
</dbReference>